<accession>A0A2S0MG17</accession>
<feature type="compositionally biased region" description="Low complexity" evidence="1">
    <location>
        <begin position="953"/>
        <end position="962"/>
    </location>
</feature>
<dbReference type="InterPro" id="IPR008023">
    <property type="entry name" value="DUF748"/>
</dbReference>
<dbReference type="PANTHER" id="PTHR30441:SF8">
    <property type="entry name" value="DUF748 DOMAIN-CONTAINING PROTEIN"/>
    <property type="match status" value="1"/>
</dbReference>
<name>A0A2S0MG17_9BURK</name>
<evidence type="ECO:0008006" key="5">
    <source>
        <dbReference type="Google" id="ProtNLM"/>
    </source>
</evidence>
<dbReference type="OrthoDB" id="9757969at2"/>
<feature type="compositionally biased region" description="Low complexity" evidence="1">
    <location>
        <begin position="1577"/>
        <end position="1598"/>
    </location>
</feature>
<dbReference type="Gene3D" id="3.30.1330.60">
    <property type="entry name" value="OmpA-like domain"/>
    <property type="match status" value="1"/>
</dbReference>
<evidence type="ECO:0000256" key="2">
    <source>
        <dbReference type="SAM" id="Phobius"/>
    </source>
</evidence>
<keyword evidence="2" id="KW-1133">Transmembrane helix</keyword>
<dbReference type="GO" id="GO:0005886">
    <property type="term" value="C:plasma membrane"/>
    <property type="evidence" value="ECO:0007669"/>
    <property type="project" value="TreeGrafter"/>
</dbReference>
<feature type="compositionally biased region" description="Low complexity" evidence="1">
    <location>
        <begin position="933"/>
        <end position="946"/>
    </location>
</feature>
<dbReference type="InterPro" id="IPR052894">
    <property type="entry name" value="AsmA-related"/>
</dbReference>
<dbReference type="PANTHER" id="PTHR30441">
    <property type="entry name" value="DUF748 DOMAIN-CONTAINING PROTEIN"/>
    <property type="match status" value="1"/>
</dbReference>
<evidence type="ECO:0000313" key="4">
    <source>
        <dbReference type="Proteomes" id="UP000239709"/>
    </source>
</evidence>
<keyword evidence="2" id="KW-0472">Membrane</keyword>
<feature type="region of interest" description="Disordered" evidence="1">
    <location>
        <begin position="1577"/>
        <end position="1617"/>
    </location>
</feature>
<feature type="region of interest" description="Disordered" evidence="1">
    <location>
        <begin position="756"/>
        <end position="777"/>
    </location>
</feature>
<dbReference type="Pfam" id="PF05359">
    <property type="entry name" value="DUF748"/>
    <property type="match status" value="2"/>
</dbReference>
<reference evidence="3 4" key="1">
    <citation type="submission" date="2018-03" db="EMBL/GenBank/DDBJ databases">
        <title>Genome sequencing of Ottowia sp.</title>
        <authorList>
            <person name="Kim S.-J."/>
            <person name="Heo J."/>
            <person name="Kwon S.-W."/>
        </authorList>
    </citation>
    <scope>NUCLEOTIDE SEQUENCE [LARGE SCALE GENOMIC DNA]</scope>
    <source>
        <strain evidence="3 4">KADR8-3</strain>
    </source>
</reference>
<sequence length="1617" mass="164435">MQATIRAMKLGASEPRDSTHPADAAAPSSQGLRQKLAARMPANRWARRAVWTAAGVLGLWAVTWAAVPPLLKWQAQKIASAQLGRAVTIGQVDFRPWSLELTLRDVAVAGANGAAPQLQVQRAYVDVALQSLFRLAPVIDAIQVDAPIVRLKHLGNGHYDVDDILAKFAARPPAADAGEPARFALYNIQVQGGQVDFDDQTVGRQHHVRDLQLSVPFISNLPSQRQVQVQPKLAFVANGTPFDSSAHALPFSDSRQTDAAFRFTKLDLAPYLGYLPAGLPIRLEAATLDADLRVGFEQTPKPSLRVQGGLEVSGLKAKDGQGADALAFDGLKVQLADVRPLEGKLHLSSVELTNPHVAVRRDKQGRINLLVAESAQGASKNIAAGAGGEGAGGTNGTSSTAVAAAASAASAPAAVVPPASASAARASGASGATSAAPRSSGKSATPVWQVQVDSVTVRGGSVDVTDETTLTELAPAATVRLNEVALNAQRVAWPMAQPVAFNGSAAFVGTEGLTQALPQAAAAGKTAGEKATVAKATGAKAAGKSGGQADSAAGTKSGAQASPASASASSASSAAATTKAATAPSGAPVHVSALGAVPSLEFQGTASLQGAEVNARVAALPLALAAPYLAPHLVPRLSGNLDAHVGLQWAPPKAQDLPAEIKVAADRLVLSHLLLADDAAAAAKNTAAAPARAGRAARPRAPGQLASVGELALDQVLVDLRSRAVTVGKVALQAPQIDVARDADQHLMFERWLRQPSGPATASATAPKPAPSKAPHSDFPWKVQVAELTVDDGNIGWLDQATISPVRAELSQLHLSAKQIDLNAAKPMQVALVTRVGAGRTEPGRLSWRGQIGLQPAVSAQGEVDAVRLPLHALDPYFGDALNIDILRADTSFKGNVSFTQTAQGPRARVSGDALVEELRTYSVPGTAASGDTEPTAAAGTPPSTTHRNLGGSTTTTATAPARPSPATPATTATTAASAASTAKAKARNGATTNATSAASSAKTNAGNANHPSASHAPLAPMSASATGRAGGLGEEFASWKQLRLGGVDVQLEPGKPTQVDVKDTQLTDFYARLILHPNGRLNLQDVVKSKDGAAASAPAGAASAASAAASAPAAASGAGQPAAGEGSGSAITKVAASAGAASAAAPSAQAADPNAAVIRFGPVKLANGKVFFSDRFIRPNYSADLTELNGSLSAFSSVPPGGAPQMADLELTGRAEGTAGLDIRGKLNPLAKPLALDIKAKVTDLELPPLSPYSVKYAGHGIERGKLSMDVAYVVQPDGRLTATNKLVLNQLEFGEAVAGAPASLPVQLATTLLADSKGVIDLDLPISGSLNDPQFSIGPIIVKAIVNIIGKAITAPFTLLARALGGGPGDDMSYVAFAPGSSELNAKSREQLDKIAKALTDRPALKLTVVGTSSLAAEREGYQRERLKALVAAEKRANQGAAPAAPAQGASESVAAKPSLPASAATAASAPTSAASAASAPASPNAVSDAEYPQLLRRLYRRADLPGKPRNAIGLQKDIPVAEMEARLMAQIDVTEDAMRQLATQRGVAVKDYLAARKLPADRLFLGAARSGAQPARGAASAASAPEAAASSAPGADGEGAGPWSPRAELNLSAR</sequence>
<feature type="region of interest" description="Disordered" evidence="1">
    <location>
        <begin position="925"/>
        <end position="1030"/>
    </location>
</feature>
<feature type="region of interest" description="Disordered" evidence="1">
    <location>
        <begin position="538"/>
        <end position="564"/>
    </location>
</feature>
<evidence type="ECO:0000313" key="3">
    <source>
        <dbReference type="EMBL" id="AVO34653.1"/>
    </source>
</evidence>
<dbReference type="Proteomes" id="UP000239709">
    <property type="component" value="Chromosome"/>
</dbReference>
<dbReference type="InterPro" id="IPR036737">
    <property type="entry name" value="OmpA-like_sf"/>
</dbReference>
<organism evidence="3 4">
    <name type="scientific">Ottowia oryzae</name>
    <dbReference type="NCBI Taxonomy" id="2109914"/>
    <lineage>
        <taxon>Bacteria</taxon>
        <taxon>Pseudomonadati</taxon>
        <taxon>Pseudomonadota</taxon>
        <taxon>Betaproteobacteria</taxon>
        <taxon>Burkholderiales</taxon>
        <taxon>Comamonadaceae</taxon>
        <taxon>Ottowia</taxon>
    </lineage>
</organism>
<gene>
    <name evidence="3" type="ORF">C6570_10770</name>
</gene>
<evidence type="ECO:0000256" key="1">
    <source>
        <dbReference type="SAM" id="MobiDB-lite"/>
    </source>
</evidence>
<dbReference type="GO" id="GO:0090313">
    <property type="term" value="P:regulation of protein targeting to membrane"/>
    <property type="evidence" value="ECO:0007669"/>
    <property type="project" value="TreeGrafter"/>
</dbReference>
<feature type="transmembrane region" description="Helical" evidence="2">
    <location>
        <begin position="49"/>
        <end position="67"/>
    </location>
</feature>
<keyword evidence="4" id="KW-1185">Reference proteome</keyword>
<keyword evidence="2" id="KW-0812">Transmembrane</keyword>
<dbReference type="EMBL" id="CP027666">
    <property type="protein sequence ID" value="AVO34653.1"/>
    <property type="molecule type" value="Genomic_DNA"/>
</dbReference>
<feature type="region of interest" description="Disordered" evidence="1">
    <location>
        <begin position="10"/>
        <end position="33"/>
    </location>
</feature>
<protein>
    <recommendedName>
        <fullName evidence="5">DUF748 domain-containing protein</fullName>
    </recommendedName>
</protein>
<proteinExistence type="predicted"/>
<feature type="compositionally biased region" description="Low complexity" evidence="1">
    <location>
        <begin position="759"/>
        <end position="774"/>
    </location>
</feature>
<dbReference type="KEGG" id="otk:C6570_10770"/>
<feature type="compositionally biased region" description="Low complexity" evidence="1">
    <location>
        <begin position="968"/>
        <end position="1010"/>
    </location>
</feature>